<evidence type="ECO:0000256" key="8">
    <source>
        <dbReference type="ARBA" id="ARBA00022912"/>
    </source>
</evidence>
<evidence type="ECO:0000256" key="9">
    <source>
        <dbReference type="ARBA" id="ARBA00023211"/>
    </source>
</evidence>
<gene>
    <name evidence="14" type="ORF">ACHAWO_006545</name>
</gene>
<dbReference type="PROSITE" id="PS01032">
    <property type="entry name" value="PPM_1"/>
    <property type="match status" value="1"/>
</dbReference>
<comment type="catalytic activity">
    <reaction evidence="10">
        <text>O-phospho-L-seryl-[protein] + H2O = L-seryl-[protein] + phosphate</text>
        <dbReference type="Rhea" id="RHEA:20629"/>
        <dbReference type="Rhea" id="RHEA-COMP:9863"/>
        <dbReference type="Rhea" id="RHEA-COMP:11604"/>
        <dbReference type="ChEBI" id="CHEBI:15377"/>
        <dbReference type="ChEBI" id="CHEBI:29999"/>
        <dbReference type="ChEBI" id="CHEBI:43474"/>
        <dbReference type="ChEBI" id="CHEBI:83421"/>
        <dbReference type="EC" id="3.1.3.16"/>
    </reaction>
</comment>
<accession>A0ABD3MW80</accession>
<dbReference type="GO" id="GO:0004722">
    <property type="term" value="F:protein serine/threonine phosphatase activity"/>
    <property type="evidence" value="ECO:0007669"/>
    <property type="project" value="UniProtKB-EC"/>
</dbReference>
<comment type="similarity">
    <text evidence="3 12">Belongs to the PP2C family.</text>
</comment>
<keyword evidence="6 12" id="KW-0378">Hydrolase</keyword>
<dbReference type="EC" id="3.1.3.16" evidence="4"/>
<evidence type="ECO:0000256" key="11">
    <source>
        <dbReference type="ARBA" id="ARBA00048336"/>
    </source>
</evidence>
<comment type="catalytic activity">
    <reaction evidence="11">
        <text>O-phospho-L-threonyl-[protein] + H2O = L-threonyl-[protein] + phosphate</text>
        <dbReference type="Rhea" id="RHEA:47004"/>
        <dbReference type="Rhea" id="RHEA-COMP:11060"/>
        <dbReference type="Rhea" id="RHEA-COMP:11605"/>
        <dbReference type="ChEBI" id="CHEBI:15377"/>
        <dbReference type="ChEBI" id="CHEBI:30013"/>
        <dbReference type="ChEBI" id="CHEBI:43474"/>
        <dbReference type="ChEBI" id="CHEBI:61977"/>
        <dbReference type="EC" id="3.1.3.16"/>
    </reaction>
</comment>
<evidence type="ECO:0000256" key="6">
    <source>
        <dbReference type="ARBA" id="ARBA00022801"/>
    </source>
</evidence>
<dbReference type="Proteomes" id="UP001530400">
    <property type="component" value="Unassembled WGS sequence"/>
</dbReference>
<keyword evidence="5" id="KW-0479">Metal-binding</keyword>
<dbReference type="Pfam" id="PF00481">
    <property type="entry name" value="PP2C"/>
    <property type="match status" value="1"/>
</dbReference>
<dbReference type="Gene3D" id="3.60.40.10">
    <property type="entry name" value="PPM-type phosphatase domain"/>
    <property type="match status" value="1"/>
</dbReference>
<comment type="subcellular location">
    <subcellularLocation>
        <location evidence="2">Membrane</location>
        <topology evidence="2">Peripheral membrane protein</topology>
    </subcellularLocation>
</comment>
<feature type="domain" description="PPM-type phosphatase" evidence="13">
    <location>
        <begin position="22"/>
        <end position="357"/>
    </location>
</feature>
<keyword evidence="15" id="KW-1185">Reference proteome</keyword>
<evidence type="ECO:0000256" key="4">
    <source>
        <dbReference type="ARBA" id="ARBA00013081"/>
    </source>
</evidence>
<name>A0ABD3MW80_9STRA</name>
<keyword evidence="7" id="KW-0460">Magnesium</keyword>
<dbReference type="EMBL" id="JALLPJ020001352">
    <property type="protein sequence ID" value="KAL3768175.1"/>
    <property type="molecule type" value="Genomic_DNA"/>
</dbReference>
<evidence type="ECO:0000256" key="7">
    <source>
        <dbReference type="ARBA" id="ARBA00022842"/>
    </source>
</evidence>
<dbReference type="InterPro" id="IPR015655">
    <property type="entry name" value="PP2C"/>
</dbReference>
<dbReference type="PROSITE" id="PS51746">
    <property type="entry name" value="PPM_2"/>
    <property type="match status" value="1"/>
</dbReference>
<proteinExistence type="inferred from homology"/>
<dbReference type="CDD" id="cd00143">
    <property type="entry name" value="PP2Cc"/>
    <property type="match status" value="1"/>
</dbReference>
<dbReference type="InterPro" id="IPR000222">
    <property type="entry name" value="PP2C_BS"/>
</dbReference>
<evidence type="ECO:0000313" key="14">
    <source>
        <dbReference type="EMBL" id="KAL3768175.1"/>
    </source>
</evidence>
<comment type="caution">
    <text evidence="14">The sequence shown here is derived from an EMBL/GenBank/DDBJ whole genome shotgun (WGS) entry which is preliminary data.</text>
</comment>
<dbReference type="InterPro" id="IPR036457">
    <property type="entry name" value="PPM-type-like_dom_sf"/>
</dbReference>
<evidence type="ECO:0000256" key="5">
    <source>
        <dbReference type="ARBA" id="ARBA00022723"/>
    </source>
</evidence>
<comment type="cofactor">
    <cofactor evidence="1">
        <name>Mn(2+)</name>
        <dbReference type="ChEBI" id="CHEBI:29035"/>
    </cofactor>
</comment>
<keyword evidence="9" id="KW-0464">Manganese</keyword>
<organism evidence="14 15">
    <name type="scientific">Cyclotella atomus</name>
    <dbReference type="NCBI Taxonomy" id="382360"/>
    <lineage>
        <taxon>Eukaryota</taxon>
        <taxon>Sar</taxon>
        <taxon>Stramenopiles</taxon>
        <taxon>Ochrophyta</taxon>
        <taxon>Bacillariophyta</taxon>
        <taxon>Coscinodiscophyceae</taxon>
        <taxon>Thalassiosirophycidae</taxon>
        <taxon>Stephanodiscales</taxon>
        <taxon>Stephanodiscaceae</taxon>
        <taxon>Cyclotella</taxon>
    </lineage>
</organism>
<evidence type="ECO:0000256" key="12">
    <source>
        <dbReference type="RuleBase" id="RU003465"/>
    </source>
</evidence>
<evidence type="ECO:0000256" key="10">
    <source>
        <dbReference type="ARBA" id="ARBA00047761"/>
    </source>
</evidence>
<evidence type="ECO:0000259" key="13">
    <source>
        <dbReference type="PROSITE" id="PS51746"/>
    </source>
</evidence>
<evidence type="ECO:0000256" key="2">
    <source>
        <dbReference type="ARBA" id="ARBA00004170"/>
    </source>
</evidence>
<keyword evidence="8 12" id="KW-0904">Protein phosphatase</keyword>
<dbReference type="PANTHER" id="PTHR13832">
    <property type="entry name" value="PROTEIN PHOSPHATASE 2C"/>
    <property type="match status" value="1"/>
</dbReference>
<dbReference type="InterPro" id="IPR001932">
    <property type="entry name" value="PPM-type_phosphatase-like_dom"/>
</dbReference>
<dbReference type="GO" id="GO:0046872">
    <property type="term" value="F:metal ion binding"/>
    <property type="evidence" value="ECO:0007669"/>
    <property type="project" value="UniProtKB-KW"/>
</dbReference>
<evidence type="ECO:0000313" key="15">
    <source>
        <dbReference type="Proteomes" id="UP001530400"/>
    </source>
</evidence>
<dbReference type="PANTHER" id="PTHR13832:SF803">
    <property type="entry name" value="PROTEIN PHOSPHATASE 1G"/>
    <property type="match status" value="1"/>
</dbReference>
<dbReference type="SMART" id="SM00332">
    <property type="entry name" value="PP2Cc"/>
    <property type="match status" value="1"/>
</dbReference>
<protein>
    <recommendedName>
        <fullName evidence="4">protein-serine/threonine phosphatase</fullName>
        <ecNumber evidence="4">3.1.3.16</ecNumber>
    </recommendedName>
</protein>
<reference evidence="14 15" key="1">
    <citation type="submission" date="2024-10" db="EMBL/GenBank/DDBJ databases">
        <title>Updated reference genomes for cyclostephanoid diatoms.</title>
        <authorList>
            <person name="Roberts W.R."/>
            <person name="Alverson A.J."/>
        </authorList>
    </citation>
    <scope>NUCLEOTIDE SEQUENCE [LARGE SCALE GENOMIC DNA]</scope>
    <source>
        <strain evidence="14 15">AJA010-31</strain>
    </source>
</reference>
<evidence type="ECO:0000256" key="3">
    <source>
        <dbReference type="ARBA" id="ARBA00006702"/>
    </source>
</evidence>
<dbReference type="SUPFAM" id="SSF81606">
    <property type="entry name" value="PP2C-like"/>
    <property type="match status" value="1"/>
</dbReference>
<dbReference type="AlphaFoldDB" id="A0ABD3MW80"/>
<evidence type="ECO:0000256" key="1">
    <source>
        <dbReference type="ARBA" id="ARBA00001936"/>
    </source>
</evidence>
<sequence>MNHEASTTKKTFAGSLHQNNVHFAISTMRGRRPNQEDTFLIQTELPVGDCSTRVLPNHALFAVFDGHGTSFASEYASEHFVSVFCNQKPFMEYSSIYLKKRADGRSRIGKASKICGLQSEEEKDMLLLHSAIRATMLTLDAKILEEMMSDSKYASKEALFDVSDAGTTAIVVMLTPNHIICANLGDSRAILHRISNEDNQQTTISLSTDHKPSIEAEEARIRKAGGIVLSGKIEARLAVSRGLGDFDFKHKPSVLAAAAILDQDEYPTNVDFIMPEDQMVSPILECTTLPRDDTNDKFLVLASDGIWDVLSNDKCSQLVTTIFSEGEQSVALTCEELLDQCYVRGSLDNMTAILVRFASQEIGCGGGVRKRRKQRKNT</sequence>
<dbReference type="GO" id="GO:0016020">
    <property type="term" value="C:membrane"/>
    <property type="evidence" value="ECO:0007669"/>
    <property type="project" value="UniProtKB-SubCell"/>
</dbReference>